<organism evidence="2 3">
    <name type="scientific">Carboxydocella sporoproducens DSM 16521</name>
    <dbReference type="NCBI Taxonomy" id="1121270"/>
    <lineage>
        <taxon>Bacteria</taxon>
        <taxon>Bacillati</taxon>
        <taxon>Bacillota</taxon>
        <taxon>Clostridia</taxon>
        <taxon>Eubacteriales</taxon>
        <taxon>Clostridiales Family XVI. Incertae Sedis</taxon>
        <taxon>Carboxydocella</taxon>
    </lineage>
</organism>
<evidence type="ECO:0000313" key="2">
    <source>
        <dbReference type="EMBL" id="SJZ99154.1"/>
    </source>
</evidence>
<sequence>MDFTTTSWFTFLVNRFNLYFFLLCLFCGLALLLQGQWLLHQGQIREAKLSVYGGWFYLGLGPGLYLGLRLLKMIF</sequence>
<keyword evidence="1" id="KW-0472">Membrane</keyword>
<dbReference type="EMBL" id="FUXM01000016">
    <property type="protein sequence ID" value="SJZ99154.1"/>
    <property type="molecule type" value="Genomic_DNA"/>
</dbReference>
<accession>A0A1T4Q645</accession>
<keyword evidence="1" id="KW-0812">Transmembrane</keyword>
<dbReference type="AlphaFoldDB" id="A0A1T4Q645"/>
<keyword evidence="3" id="KW-1185">Reference proteome</keyword>
<feature type="transmembrane region" description="Helical" evidence="1">
    <location>
        <begin position="51"/>
        <end position="71"/>
    </location>
</feature>
<reference evidence="3" key="1">
    <citation type="submission" date="2017-02" db="EMBL/GenBank/DDBJ databases">
        <authorList>
            <person name="Varghese N."/>
            <person name="Submissions S."/>
        </authorList>
    </citation>
    <scope>NUCLEOTIDE SEQUENCE [LARGE SCALE GENOMIC DNA]</scope>
    <source>
        <strain evidence="3">DSM 16521</strain>
    </source>
</reference>
<name>A0A1T4Q645_9FIRM</name>
<gene>
    <name evidence="2" type="ORF">SAMN02745885_01544</name>
</gene>
<dbReference type="RefSeq" id="WP_078665609.1">
    <property type="nucleotide sequence ID" value="NZ_FUXM01000016.1"/>
</dbReference>
<keyword evidence="1" id="KW-1133">Transmembrane helix</keyword>
<dbReference type="Proteomes" id="UP000189933">
    <property type="component" value="Unassembled WGS sequence"/>
</dbReference>
<evidence type="ECO:0000313" key="3">
    <source>
        <dbReference type="Proteomes" id="UP000189933"/>
    </source>
</evidence>
<dbReference type="InterPro" id="IPR049971">
    <property type="entry name" value="CLC_0170-like"/>
</dbReference>
<evidence type="ECO:0000256" key="1">
    <source>
        <dbReference type="SAM" id="Phobius"/>
    </source>
</evidence>
<feature type="transmembrane region" description="Helical" evidence="1">
    <location>
        <begin position="18"/>
        <end position="39"/>
    </location>
</feature>
<proteinExistence type="predicted"/>
<dbReference type="NCBIfam" id="NF042414">
    <property type="entry name" value="CLC_0170_fam"/>
    <property type="match status" value="1"/>
</dbReference>
<protein>
    <submittedName>
        <fullName evidence="2">Uncharacterized protein</fullName>
    </submittedName>
</protein>